<name>X0PGF8_9LACO</name>
<comment type="caution">
    <text evidence="3">The sequence shown here is derived from an EMBL/GenBank/DDBJ whole genome shotgun (WGS) entry which is preliminary data.</text>
</comment>
<dbReference type="EMBL" id="AZGA01000012">
    <property type="protein sequence ID" value="KRM35603.1"/>
    <property type="molecule type" value="Genomic_DNA"/>
</dbReference>
<dbReference type="Proteomes" id="UP000051236">
    <property type="component" value="Unassembled WGS sequence"/>
</dbReference>
<keyword evidence="4" id="KW-1185">Reference proteome</keyword>
<feature type="domain" description="YqbQ/XkdQ" evidence="2">
    <location>
        <begin position="25"/>
        <end position="229"/>
    </location>
</feature>
<feature type="compositionally biased region" description="Basic and acidic residues" evidence="1">
    <location>
        <begin position="227"/>
        <end position="237"/>
    </location>
</feature>
<dbReference type="STRING" id="1423734.FC83_GL000906"/>
<feature type="domain" description="YqbQ/XkdQ" evidence="2">
    <location>
        <begin position="238"/>
        <end position="341"/>
    </location>
</feature>
<protein>
    <recommendedName>
        <fullName evidence="2">YqbQ/XkdQ domain-containing protein</fullName>
    </recommendedName>
</protein>
<accession>X0PGF8</accession>
<evidence type="ECO:0000256" key="1">
    <source>
        <dbReference type="SAM" id="MobiDB-lite"/>
    </source>
</evidence>
<dbReference type="PATRIC" id="fig|1423734.3.peg.915"/>
<proteinExistence type="predicted"/>
<evidence type="ECO:0000313" key="4">
    <source>
        <dbReference type="Proteomes" id="UP000051236"/>
    </source>
</evidence>
<reference evidence="3 4" key="1">
    <citation type="journal article" date="2015" name="Genome Announc.">
        <title>Expanding the biotechnology potential of lactobacilli through comparative genomics of 213 strains and associated genera.</title>
        <authorList>
            <person name="Sun Z."/>
            <person name="Harris H.M."/>
            <person name="McCann A."/>
            <person name="Guo C."/>
            <person name="Argimon S."/>
            <person name="Zhang W."/>
            <person name="Yang X."/>
            <person name="Jeffery I.B."/>
            <person name="Cooney J.C."/>
            <person name="Kagawa T.F."/>
            <person name="Liu W."/>
            <person name="Song Y."/>
            <person name="Salvetti E."/>
            <person name="Wrobel A."/>
            <person name="Rasinkangas P."/>
            <person name="Parkhill J."/>
            <person name="Rea M.C."/>
            <person name="O'Sullivan O."/>
            <person name="Ritari J."/>
            <person name="Douillard F.P."/>
            <person name="Paul Ross R."/>
            <person name="Yang R."/>
            <person name="Briner A.E."/>
            <person name="Felis G.E."/>
            <person name="de Vos W.M."/>
            <person name="Barrangou R."/>
            <person name="Klaenhammer T.R."/>
            <person name="Caufield P.W."/>
            <person name="Cui Y."/>
            <person name="Zhang H."/>
            <person name="O'Toole P.W."/>
        </authorList>
    </citation>
    <scope>NUCLEOTIDE SEQUENCE [LARGE SCALE GENOMIC DNA]</scope>
    <source>
        <strain evidence="3 4">DSM 18527</strain>
    </source>
</reference>
<evidence type="ECO:0000259" key="2">
    <source>
        <dbReference type="Pfam" id="PF24032"/>
    </source>
</evidence>
<organism evidence="3 4">
    <name type="scientific">Agrilactobacillus composti DSM 18527 = JCM 14202</name>
    <dbReference type="NCBI Taxonomy" id="1423734"/>
    <lineage>
        <taxon>Bacteria</taxon>
        <taxon>Bacillati</taxon>
        <taxon>Bacillota</taxon>
        <taxon>Bacilli</taxon>
        <taxon>Lactobacillales</taxon>
        <taxon>Lactobacillaceae</taxon>
        <taxon>Agrilactobacillus</taxon>
    </lineage>
</organism>
<dbReference type="SUPFAM" id="SSF69279">
    <property type="entry name" value="Phage tail proteins"/>
    <property type="match status" value="1"/>
</dbReference>
<dbReference type="RefSeq" id="WP_035454774.1">
    <property type="nucleotide sequence ID" value="NZ_AZGA01000012.1"/>
</dbReference>
<feature type="compositionally biased region" description="Polar residues" evidence="1">
    <location>
        <begin position="215"/>
        <end position="225"/>
    </location>
</feature>
<dbReference type="OrthoDB" id="1698671at2"/>
<evidence type="ECO:0000313" key="3">
    <source>
        <dbReference type="EMBL" id="KRM35603.1"/>
    </source>
</evidence>
<dbReference type="AlphaFoldDB" id="X0PGF8"/>
<gene>
    <name evidence="3" type="ORF">FC83_GL000906</name>
</gene>
<feature type="region of interest" description="Disordered" evidence="1">
    <location>
        <begin position="214"/>
        <end position="246"/>
    </location>
</feature>
<sequence length="354" mass="39817">MITKFTVGNRDGSSAWDVSELTNNVKWVTDLNFAAGTLTFDVIKTDELFYPKSGDLVEFEWDGFKVFYGYVFKVGYSQDKKFSITAYDKLRYFKNQDSLVWPVSTVSQRFETVAKMAEVSYKVVNSSDYKLPAEVADGKTYFDMLKTAIDATQKATQQMFYLFANYDTVELRKAPYNQLELIVGDQSLMTGFSFDKSIEDAANIVRIIRKDQEESQSVASTSTDEASAEKTSEDPEKTSFSYTDSKGSNVGQWGKLQTTENAKDKANDAQIKQRADELLVEKNRETYSLRLNAIGDLSLVAGNSVHLQISDLHDVGFVIESAAILKATHNFGPNYNCELEMKVNEPWLENSSSS</sequence>
<dbReference type="InterPro" id="IPR056937">
    <property type="entry name" value="YqbQ/XkdQ"/>
</dbReference>
<dbReference type="Pfam" id="PF24032">
    <property type="entry name" value="YQBQ"/>
    <property type="match status" value="2"/>
</dbReference>
<dbReference type="eggNOG" id="COG4193">
    <property type="taxonomic scope" value="Bacteria"/>
</dbReference>